<dbReference type="EMBL" id="BSPC01000075">
    <property type="protein sequence ID" value="GLS23533.1"/>
    <property type="molecule type" value="Genomic_DNA"/>
</dbReference>
<dbReference type="SUPFAM" id="SSF55486">
    <property type="entry name" value="Metalloproteases ('zincins'), catalytic domain"/>
    <property type="match status" value="1"/>
</dbReference>
<accession>A0ABQ6CT89</accession>
<sequence>MGEIDFKFGTLIRTGPQLVYGGKWEADLVDWKIDATTNAYLTIFIRVYFAKIDPAGATGTYGDADDTAASPSKKPIQKWKPGEFERYVRNLTGGAQRFWDGQFWLKTPKTYDGLNYLAHGRQNFRCNIYCKLDLKPAAQASDAHYTIAVVRAQDGANFRSNSVLYSQNDIKSEQMIPHSTVKFWTHFHEVGHLIGLGHVGTGGHTNVKNDNSPSAYGVTQQEMQDVMGRGHALHDWHATPWQQAAEAFTGVTASDWKVFQHHIAPVPA</sequence>
<gene>
    <name evidence="1" type="ORF">GCM10007874_65540</name>
</gene>
<keyword evidence="2" id="KW-1185">Reference proteome</keyword>
<dbReference type="RefSeq" id="WP_284316465.1">
    <property type="nucleotide sequence ID" value="NZ_BSPC01000075.1"/>
</dbReference>
<evidence type="ECO:0000313" key="1">
    <source>
        <dbReference type="EMBL" id="GLS23533.1"/>
    </source>
</evidence>
<dbReference type="Proteomes" id="UP001156882">
    <property type="component" value="Unassembled WGS sequence"/>
</dbReference>
<evidence type="ECO:0008006" key="3">
    <source>
        <dbReference type="Google" id="ProtNLM"/>
    </source>
</evidence>
<evidence type="ECO:0000313" key="2">
    <source>
        <dbReference type="Proteomes" id="UP001156882"/>
    </source>
</evidence>
<organism evidence="1 2">
    <name type="scientific">Labrys miyagiensis</name>
    <dbReference type="NCBI Taxonomy" id="346912"/>
    <lineage>
        <taxon>Bacteria</taxon>
        <taxon>Pseudomonadati</taxon>
        <taxon>Pseudomonadota</taxon>
        <taxon>Alphaproteobacteria</taxon>
        <taxon>Hyphomicrobiales</taxon>
        <taxon>Xanthobacteraceae</taxon>
        <taxon>Labrys</taxon>
    </lineage>
</organism>
<proteinExistence type="predicted"/>
<name>A0ABQ6CT89_9HYPH</name>
<protein>
    <recommendedName>
        <fullName evidence="3">Matrixin</fullName>
    </recommendedName>
</protein>
<reference evidence="2" key="1">
    <citation type="journal article" date="2019" name="Int. J. Syst. Evol. Microbiol.">
        <title>The Global Catalogue of Microorganisms (GCM) 10K type strain sequencing project: providing services to taxonomists for standard genome sequencing and annotation.</title>
        <authorList>
            <consortium name="The Broad Institute Genomics Platform"/>
            <consortium name="The Broad Institute Genome Sequencing Center for Infectious Disease"/>
            <person name="Wu L."/>
            <person name="Ma J."/>
        </authorList>
    </citation>
    <scope>NUCLEOTIDE SEQUENCE [LARGE SCALE GENOMIC DNA]</scope>
    <source>
        <strain evidence="2">NBRC 101365</strain>
    </source>
</reference>
<comment type="caution">
    <text evidence="1">The sequence shown here is derived from an EMBL/GenBank/DDBJ whole genome shotgun (WGS) entry which is preliminary data.</text>
</comment>